<proteinExistence type="predicted"/>
<reference evidence="1" key="2">
    <citation type="journal article" date="2022" name="New Phytol.">
        <title>Evolutionary transition to the ectomycorrhizal habit in the genomes of a hyperdiverse lineage of mushroom-forming fungi.</title>
        <authorList>
            <person name="Looney B."/>
            <person name="Miyauchi S."/>
            <person name="Morin E."/>
            <person name="Drula E."/>
            <person name="Courty P.E."/>
            <person name="Kohler A."/>
            <person name="Kuo A."/>
            <person name="LaButti K."/>
            <person name="Pangilinan J."/>
            <person name="Lipzen A."/>
            <person name="Riley R."/>
            <person name="Andreopoulos W."/>
            <person name="He G."/>
            <person name="Johnson J."/>
            <person name="Nolan M."/>
            <person name="Tritt A."/>
            <person name="Barry K.W."/>
            <person name="Grigoriev I.V."/>
            <person name="Nagy L.G."/>
            <person name="Hibbett D."/>
            <person name="Henrissat B."/>
            <person name="Matheny P.B."/>
            <person name="Labbe J."/>
            <person name="Martin F.M."/>
        </authorList>
    </citation>
    <scope>NUCLEOTIDE SEQUENCE</scope>
    <source>
        <strain evidence="1">HHB10654</strain>
    </source>
</reference>
<comment type="caution">
    <text evidence="1">The sequence shown here is derived from an EMBL/GenBank/DDBJ whole genome shotgun (WGS) entry which is preliminary data.</text>
</comment>
<organism evidence="1 2">
    <name type="scientific">Artomyces pyxidatus</name>
    <dbReference type="NCBI Taxonomy" id="48021"/>
    <lineage>
        <taxon>Eukaryota</taxon>
        <taxon>Fungi</taxon>
        <taxon>Dikarya</taxon>
        <taxon>Basidiomycota</taxon>
        <taxon>Agaricomycotina</taxon>
        <taxon>Agaricomycetes</taxon>
        <taxon>Russulales</taxon>
        <taxon>Auriscalpiaceae</taxon>
        <taxon>Artomyces</taxon>
    </lineage>
</organism>
<dbReference type="Proteomes" id="UP000814140">
    <property type="component" value="Unassembled WGS sequence"/>
</dbReference>
<evidence type="ECO:0000313" key="2">
    <source>
        <dbReference type="Proteomes" id="UP000814140"/>
    </source>
</evidence>
<evidence type="ECO:0000313" key="1">
    <source>
        <dbReference type="EMBL" id="KAI0065820.1"/>
    </source>
</evidence>
<name>A0ACB8TCJ9_9AGAM</name>
<accession>A0ACB8TCJ9</accession>
<keyword evidence="1" id="KW-0560">Oxidoreductase</keyword>
<protein>
    <submittedName>
        <fullName evidence="1">High nitrogen upregulated cytochrome P450 monooxygenase 2</fullName>
    </submittedName>
</protein>
<dbReference type="EMBL" id="MU277194">
    <property type="protein sequence ID" value="KAI0065820.1"/>
    <property type="molecule type" value="Genomic_DNA"/>
</dbReference>
<keyword evidence="1" id="KW-0503">Monooxygenase</keyword>
<gene>
    <name evidence="1" type="ORF">BV25DRAFT_1597786</name>
</gene>
<keyword evidence="2" id="KW-1185">Reference proteome</keyword>
<reference evidence="1" key="1">
    <citation type="submission" date="2021-03" db="EMBL/GenBank/DDBJ databases">
        <authorList>
            <consortium name="DOE Joint Genome Institute"/>
            <person name="Ahrendt S."/>
            <person name="Looney B.P."/>
            <person name="Miyauchi S."/>
            <person name="Morin E."/>
            <person name="Drula E."/>
            <person name="Courty P.E."/>
            <person name="Chicoki N."/>
            <person name="Fauchery L."/>
            <person name="Kohler A."/>
            <person name="Kuo A."/>
            <person name="Labutti K."/>
            <person name="Pangilinan J."/>
            <person name="Lipzen A."/>
            <person name="Riley R."/>
            <person name="Andreopoulos W."/>
            <person name="He G."/>
            <person name="Johnson J."/>
            <person name="Barry K.W."/>
            <person name="Grigoriev I.V."/>
            <person name="Nagy L."/>
            <person name="Hibbett D."/>
            <person name="Henrissat B."/>
            <person name="Matheny P.B."/>
            <person name="Labbe J."/>
            <person name="Martin F."/>
        </authorList>
    </citation>
    <scope>NUCLEOTIDE SEQUENCE</scope>
    <source>
        <strain evidence="1">HHB10654</strain>
    </source>
</reference>
<sequence length="594" mass="66642">MSTSTERIWAATAALSLLDIGILVVGSSLSSYIYFKRFEPQRPLPLFILVVLIPGVLSVPLSTFLSSNTLGVAFAFTAYGGLVLFYTLIYRLSPFHPLAQYPGPILARISKWWSSFVCARGKQHLYYRSLHEQYGDIVRVGEYDFDHSAPWYFHLGIKLAGPNELSIRDASVIPPILGPGGLPKGPWWDNRTNPPALVGLRDPVEHQRRRKPWNRAFTSSAVKEYETIVASRSRQLVDRLASLVRSEGKGEKKISMPLDIGAWMSYFTTDFMGDMAFGGGFELMEDGGDAKGVWHIFESGMKSSAVMAHTSWSLVLLKYLPGTVQTIQRMRNFGGVNVVNRMKLGAKRKDLFYYLSGEDDSSTVRPSLPTLTSDGILAIIAGSDTTATTLTALFNYLMQYPAVYERLQQEIEAAFPHGEEPIDAAKLSRMSWLNACINESLRLYPAVPSGSQRSILRGEGPRAIGHYVFPEQTQVFVHTYSVHRDPRNFSSPDQFIPQRWLRDSADDMDEKTNFSATENFIHNSAAFIPFSYGPTICAGKNLALLEMRMVVCFLMQRLEFRRISGAGIGQWEDELEDQFVIRKPPLWANVSVRS</sequence>